<dbReference type="SMART" id="SM00167">
    <property type="entry name" value="VPS9"/>
    <property type="match status" value="1"/>
</dbReference>
<reference evidence="3 4" key="1">
    <citation type="journal article" date="2011" name="Science">
        <title>The Selaginella genome identifies genetic changes associated with the evolution of vascular plants.</title>
        <authorList>
            <person name="Banks J.A."/>
            <person name="Nishiyama T."/>
            <person name="Hasebe M."/>
            <person name="Bowman J.L."/>
            <person name="Gribskov M."/>
            <person name="dePamphilis C."/>
            <person name="Albert V.A."/>
            <person name="Aono N."/>
            <person name="Aoyama T."/>
            <person name="Ambrose B.A."/>
            <person name="Ashton N.W."/>
            <person name="Axtell M.J."/>
            <person name="Barker E."/>
            <person name="Barker M.S."/>
            <person name="Bennetzen J.L."/>
            <person name="Bonawitz N.D."/>
            <person name="Chapple C."/>
            <person name="Cheng C."/>
            <person name="Correa L.G."/>
            <person name="Dacre M."/>
            <person name="DeBarry J."/>
            <person name="Dreyer I."/>
            <person name="Elias M."/>
            <person name="Engstrom E.M."/>
            <person name="Estelle M."/>
            <person name="Feng L."/>
            <person name="Finet C."/>
            <person name="Floyd S.K."/>
            <person name="Frommer W.B."/>
            <person name="Fujita T."/>
            <person name="Gramzow L."/>
            <person name="Gutensohn M."/>
            <person name="Harholt J."/>
            <person name="Hattori M."/>
            <person name="Heyl A."/>
            <person name="Hirai T."/>
            <person name="Hiwatashi Y."/>
            <person name="Ishikawa M."/>
            <person name="Iwata M."/>
            <person name="Karol K.G."/>
            <person name="Koehler B."/>
            <person name="Kolukisaoglu U."/>
            <person name="Kubo M."/>
            <person name="Kurata T."/>
            <person name="Lalonde S."/>
            <person name="Li K."/>
            <person name="Li Y."/>
            <person name="Litt A."/>
            <person name="Lyons E."/>
            <person name="Manning G."/>
            <person name="Maruyama T."/>
            <person name="Michael T.P."/>
            <person name="Mikami K."/>
            <person name="Miyazaki S."/>
            <person name="Morinaga S."/>
            <person name="Murata T."/>
            <person name="Mueller-Roeber B."/>
            <person name="Nelson D.R."/>
            <person name="Obara M."/>
            <person name="Oguri Y."/>
            <person name="Olmstead R.G."/>
            <person name="Onodera N."/>
            <person name="Petersen B.L."/>
            <person name="Pils B."/>
            <person name="Prigge M."/>
            <person name="Rensing S.A."/>
            <person name="Riano-Pachon D.M."/>
            <person name="Roberts A.W."/>
            <person name="Sato Y."/>
            <person name="Scheller H.V."/>
            <person name="Schulz B."/>
            <person name="Schulz C."/>
            <person name="Shakirov E.V."/>
            <person name="Shibagaki N."/>
            <person name="Shinohara N."/>
            <person name="Shippen D.E."/>
            <person name="Soerensen I."/>
            <person name="Sotooka R."/>
            <person name="Sugimoto N."/>
            <person name="Sugita M."/>
            <person name="Sumikawa N."/>
            <person name="Tanurdzic M."/>
            <person name="Theissen G."/>
            <person name="Ulvskov P."/>
            <person name="Wakazuki S."/>
            <person name="Weng J.K."/>
            <person name="Willats W.W."/>
            <person name="Wipf D."/>
            <person name="Wolf P.G."/>
            <person name="Yang L."/>
            <person name="Zimmer A.D."/>
            <person name="Zhu Q."/>
            <person name="Mitros T."/>
            <person name="Hellsten U."/>
            <person name="Loque D."/>
            <person name="Otillar R."/>
            <person name="Salamov A."/>
            <person name="Schmutz J."/>
            <person name="Shapiro H."/>
            <person name="Lindquist E."/>
            <person name="Lucas S."/>
            <person name="Rokhsar D."/>
            <person name="Grigoriev I.V."/>
        </authorList>
    </citation>
    <scope>NUCLEOTIDE SEQUENCE [LARGE SCALE GENOMIC DNA]</scope>
</reference>
<dbReference type="PROSITE" id="PS51205">
    <property type="entry name" value="VPS9"/>
    <property type="match status" value="1"/>
</dbReference>
<feature type="domain" description="VPS9" evidence="2">
    <location>
        <begin position="291"/>
        <end position="433"/>
    </location>
</feature>
<sequence>MVTMTGEEHANWGYLWSNQMQWKHQFVAVSPGKLQVFSSEQRDHLERRIFLNGGTTVKIVDSTESGNASLNSSSKLHFWRRISRRSSCTNQYLPEPEGAIVFIKTVQGKKMFLLVSNQHEAGVWKTAIEQRIVLPPKHKRAQSLLRALSLTSAPSKNKSVDEASRKTRPLALRWQVGNNQHPADALDTREDCTAFLKSRYSNTNAFEAAMTMIEQFNGFYQMGDCQLPNELRIEAWRGTLLSIVRNLRDQLLTRTSDLSEDHSESLWLACETWVMAAAHDKIMGACEQMYAADDRKLAQKLSKLRQLDPSILGVNADLKDIAFGDAIQVFGMINTCRSPLEKAVCLKKTINFVMDGIQASSSKENQLCTDDLLSLMLLLIAHAKLQHLQATACYMENFFQMRDDQQTGELRYHITNFVAACAYLSSPEIEELVSSVVISPASSSSSSSSPSSSNSSSSKGGGGRSRKEIDAAFATGTSESSPEFILAPTYL</sequence>
<dbReference type="OMA" id="YLHANAC"/>
<evidence type="ECO:0000256" key="1">
    <source>
        <dbReference type="SAM" id="MobiDB-lite"/>
    </source>
</evidence>
<organism evidence="4">
    <name type="scientific">Selaginella moellendorffii</name>
    <name type="common">Spikemoss</name>
    <dbReference type="NCBI Taxonomy" id="88036"/>
    <lineage>
        <taxon>Eukaryota</taxon>
        <taxon>Viridiplantae</taxon>
        <taxon>Streptophyta</taxon>
        <taxon>Embryophyta</taxon>
        <taxon>Tracheophyta</taxon>
        <taxon>Lycopodiopsida</taxon>
        <taxon>Selaginellales</taxon>
        <taxon>Selaginellaceae</taxon>
        <taxon>Selaginella</taxon>
    </lineage>
</organism>
<dbReference type="OrthoDB" id="411646at2759"/>
<dbReference type="InterPro" id="IPR003123">
    <property type="entry name" value="VPS9"/>
</dbReference>
<dbReference type="GO" id="GO:0005886">
    <property type="term" value="C:plasma membrane"/>
    <property type="evidence" value="ECO:0000318"/>
    <property type="project" value="GO_Central"/>
</dbReference>
<dbReference type="KEGG" id="smo:SELMODRAFT_444026"/>
<dbReference type="STRING" id="88036.D8S6P2"/>
<gene>
    <name evidence="3" type="ORF">SELMODRAFT_444026</name>
</gene>
<accession>D8S6P2</accession>
<evidence type="ECO:0000313" key="3">
    <source>
        <dbReference type="EMBL" id="EFJ19838.1"/>
    </source>
</evidence>
<dbReference type="GO" id="GO:0000149">
    <property type="term" value="F:SNARE binding"/>
    <property type="evidence" value="ECO:0000318"/>
    <property type="project" value="GO_Central"/>
</dbReference>
<dbReference type="InterPro" id="IPR051248">
    <property type="entry name" value="UPF0507/Ank_repeat_27"/>
</dbReference>
<dbReference type="GO" id="GO:0097422">
    <property type="term" value="C:tubular endosome"/>
    <property type="evidence" value="ECO:0000318"/>
    <property type="project" value="GO_Central"/>
</dbReference>
<dbReference type="InterPro" id="IPR037191">
    <property type="entry name" value="VPS9_dom_sf"/>
</dbReference>
<dbReference type="GO" id="GO:0045022">
    <property type="term" value="P:early endosome to late endosome transport"/>
    <property type="evidence" value="ECO:0000318"/>
    <property type="project" value="GO_Central"/>
</dbReference>
<feature type="compositionally biased region" description="Low complexity" evidence="1">
    <location>
        <begin position="442"/>
        <end position="458"/>
    </location>
</feature>
<dbReference type="EMBL" id="GL377604">
    <property type="protein sequence ID" value="EFJ19838.1"/>
    <property type="molecule type" value="Genomic_DNA"/>
</dbReference>
<protein>
    <recommendedName>
        <fullName evidence="2">VPS9 domain-containing protein</fullName>
    </recommendedName>
</protein>
<dbReference type="PANTHER" id="PTHR24170">
    <property type="entry name" value="ANKYRIN REPEAT DOMAIN-CONTAINING PROTEIN 27"/>
    <property type="match status" value="1"/>
</dbReference>
<dbReference type="Gene3D" id="1.20.1050.80">
    <property type="entry name" value="VPS9 domain"/>
    <property type="match status" value="1"/>
</dbReference>
<dbReference type="InParanoid" id="D8S6P2"/>
<name>D8S6P2_SELML</name>
<dbReference type="Pfam" id="PF02204">
    <property type="entry name" value="VPS9"/>
    <property type="match status" value="1"/>
</dbReference>
<dbReference type="GO" id="GO:0005770">
    <property type="term" value="C:late endosome"/>
    <property type="evidence" value="ECO:0000318"/>
    <property type="project" value="GO_Central"/>
</dbReference>
<dbReference type="PANTHER" id="PTHR24170:SF1">
    <property type="entry name" value="DOMAIN PROTEIN, PUTATIVE (AFU_ORTHOLOGUE AFUA_1G09870)-RELATED"/>
    <property type="match status" value="1"/>
</dbReference>
<feature type="region of interest" description="Disordered" evidence="1">
    <location>
        <begin position="442"/>
        <end position="491"/>
    </location>
</feature>
<dbReference type="GO" id="GO:0005085">
    <property type="term" value="F:guanyl-nucleotide exchange factor activity"/>
    <property type="evidence" value="ECO:0000318"/>
    <property type="project" value="GO_Central"/>
</dbReference>
<dbReference type="SUPFAM" id="SSF109993">
    <property type="entry name" value="VPS9 domain"/>
    <property type="match status" value="1"/>
</dbReference>
<evidence type="ECO:0000313" key="4">
    <source>
        <dbReference type="Proteomes" id="UP000001514"/>
    </source>
</evidence>
<dbReference type="AlphaFoldDB" id="D8S6P2"/>
<dbReference type="eggNOG" id="ENOG502R1IH">
    <property type="taxonomic scope" value="Eukaryota"/>
</dbReference>
<evidence type="ECO:0000259" key="2">
    <source>
        <dbReference type="PROSITE" id="PS51205"/>
    </source>
</evidence>
<keyword evidence="4" id="KW-1185">Reference proteome</keyword>
<dbReference type="Gramene" id="EFJ19838">
    <property type="protein sequence ID" value="EFJ19838"/>
    <property type="gene ID" value="SELMODRAFT_444026"/>
</dbReference>
<dbReference type="GO" id="GO:0030133">
    <property type="term" value="C:transport vesicle"/>
    <property type="evidence" value="ECO:0000318"/>
    <property type="project" value="GO_Central"/>
</dbReference>
<proteinExistence type="predicted"/>
<dbReference type="GO" id="GO:0005769">
    <property type="term" value="C:early endosome"/>
    <property type="evidence" value="ECO:0000318"/>
    <property type="project" value="GO_Central"/>
</dbReference>
<dbReference type="HOGENOM" id="CLU_555979_0_0_1"/>
<dbReference type="Proteomes" id="UP000001514">
    <property type="component" value="Unassembled WGS sequence"/>
</dbReference>